<comment type="caution">
    <text evidence="1">The sequence shown here is derived from an EMBL/GenBank/DDBJ whole genome shotgun (WGS) entry which is preliminary data.</text>
</comment>
<dbReference type="Proteomes" id="UP001459277">
    <property type="component" value="Unassembled WGS sequence"/>
</dbReference>
<reference evidence="1 2" key="1">
    <citation type="submission" date="2024-01" db="EMBL/GenBank/DDBJ databases">
        <title>A telomere-to-telomere, gap-free genome of sweet tea (Lithocarpus litseifolius).</title>
        <authorList>
            <person name="Zhou J."/>
        </authorList>
    </citation>
    <scope>NUCLEOTIDE SEQUENCE [LARGE SCALE GENOMIC DNA]</scope>
    <source>
        <strain evidence="1">Zhou-2022a</strain>
        <tissue evidence="1">Leaf</tissue>
    </source>
</reference>
<organism evidence="1 2">
    <name type="scientific">Lithocarpus litseifolius</name>
    <dbReference type="NCBI Taxonomy" id="425828"/>
    <lineage>
        <taxon>Eukaryota</taxon>
        <taxon>Viridiplantae</taxon>
        <taxon>Streptophyta</taxon>
        <taxon>Embryophyta</taxon>
        <taxon>Tracheophyta</taxon>
        <taxon>Spermatophyta</taxon>
        <taxon>Magnoliopsida</taxon>
        <taxon>eudicotyledons</taxon>
        <taxon>Gunneridae</taxon>
        <taxon>Pentapetalae</taxon>
        <taxon>rosids</taxon>
        <taxon>fabids</taxon>
        <taxon>Fagales</taxon>
        <taxon>Fagaceae</taxon>
        <taxon>Lithocarpus</taxon>
    </lineage>
</organism>
<dbReference type="EMBL" id="JAZDWU010000005">
    <property type="protein sequence ID" value="KAL0000682.1"/>
    <property type="molecule type" value="Genomic_DNA"/>
</dbReference>
<keyword evidence="2" id="KW-1185">Reference proteome</keyword>
<dbReference type="AlphaFoldDB" id="A0AAW2CR00"/>
<gene>
    <name evidence="1" type="ORF">SO802_014463</name>
</gene>
<proteinExistence type="predicted"/>
<protein>
    <submittedName>
        <fullName evidence="1">Uncharacterized protein</fullName>
    </submittedName>
</protein>
<evidence type="ECO:0000313" key="1">
    <source>
        <dbReference type="EMBL" id="KAL0000682.1"/>
    </source>
</evidence>
<name>A0AAW2CR00_9ROSI</name>
<sequence length="147" mass="15797">MFLHGGEGKTGPAVALWASSYLQEYWSAIESNSGAASNRFLHLAETQLQSTWLPPSSGSFKINVDGALDPTKNLAGIGVVKRDLQAALPFDTIALGNNSTDSDDSLLKKKIFNENYVSFLIFPLSSQVLQGSEELVLSINPPSSQIP</sequence>
<accession>A0AAW2CR00</accession>
<evidence type="ECO:0000313" key="2">
    <source>
        <dbReference type="Proteomes" id="UP001459277"/>
    </source>
</evidence>